<dbReference type="EMBL" id="LHPG02000016">
    <property type="protein sequence ID" value="PRW33610.1"/>
    <property type="molecule type" value="Genomic_DNA"/>
</dbReference>
<dbReference type="AlphaFoldDB" id="A0A2P6TH53"/>
<evidence type="ECO:0000313" key="1">
    <source>
        <dbReference type="EMBL" id="PRW33610.1"/>
    </source>
</evidence>
<dbReference type="PANTHER" id="PTHR38663:SF1">
    <property type="entry name" value="L-ORNITHINE N(5)-MONOOXYGENASE"/>
    <property type="match status" value="1"/>
</dbReference>
<dbReference type="PANTHER" id="PTHR38663">
    <property type="match status" value="1"/>
</dbReference>
<dbReference type="Proteomes" id="UP000239899">
    <property type="component" value="Unassembled WGS sequence"/>
</dbReference>
<dbReference type="SUPFAM" id="SSF51905">
    <property type="entry name" value="FAD/NAD(P)-binding domain"/>
    <property type="match status" value="2"/>
</dbReference>
<dbReference type="OrthoDB" id="513392at2759"/>
<dbReference type="InterPro" id="IPR008978">
    <property type="entry name" value="HSP20-like_chaperone"/>
</dbReference>
<proteinExistence type="predicted"/>
<accession>A0A2P6TH53</accession>
<gene>
    <name evidence="1" type="ORF">C2E21_7525</name>
</gene>
<evidence type="ECO:0000313" key="2">
    <source>
        <dbReference type="Proteomes" id="UP000239899"/>
    </source>
</evidence>
<sequence length="652" mass="69405">MSDPQAEPRHELVVVGAGMAALHLVARLPDSLLQGMVVVDPSGAWLTGWEARRARLAAPHMRTPNTQHPHASPLALMDFAVKHDRQQELVPVVRGFAPVPSTALFSDFCRKKVISKLPAVLREPLSDTVVRLESLAGESEQGCRVHLASGRTLLCRAAIYTPANRRPVLPAWVRPLLPAVEAGATGGLQQGSANQPSQPQLPPGMFTADTMQMGAAADLGGKRLVVIGGGMSAGLLAAGAAERGARVHLVCRRPLKPQPFETEVGWWGAKHLNSYRQVDSAPRRIAACRRARGQGTVHLPLWRRLAQLAAAGRLTVLEGYEVAAAERQGAAEAGAGAGVSWVLTLRRSALAAGAAPEQAAGQPAAGDAAQPVQQQQLPADQVWLACGAAYNAAADPVLADLAQQAPAPLTGGYPWLDDESLCWPGAPVFLLGRGTLLSVGPSAGDLPGMRLAADRVAAALRKLDYAGAPLWQQAQRRLLSRLTAPGDTDASAGASGVEDETPVDVAQLTAAVAAAAAAAPAVPLEEDGVPYVEPKPKVSVSKPDNLIDVSDLDPDLPRKEVQQYKFTDDDFEICVICQLEEGVPLEQVRTRFGTQSLEMWAVGEAGAYRLYLPRLYGKVLPHKCHAKVNQKARKVYLLLHKESDAEWRFLKS</sequence>
<comment type="caution">
    <text evidence="1">The sequence shown here is derived from an EMBL/GenBank/DDBJ whole genome shotgun (WGS) entry which is preliminary data.</text>
</comment>
<reference evidence="1 2" key="1">
    <citation type="journal article" date="2018" name="Plant J.">
        <title>Genome sequences of Chlorella sorokiniana UTEX 1602 and Micractinium conductrix SAG 241.80: implications to maltose excretion by a green alga.</title>
        <authorList>
            <person name="Arriola M.B."/>
            <person name="Velmurugan N."/>
            <person name="Zhang Y."/>
            <person name="Plunkett M.H."/>
            <person name="Hondzo H."/>
            <person name="Barney B.M."/>
        </authorList>
    </citation>
    <scope>NUCLEOTIDE SEQUENCE [LARGE SCALE GENOMIC DNA]</scope>
    <source>
        <strain evidence="2">UTEX 1602</strain>
    </source>
</reference>
<organism evidence="1 2">
    <name type="scientific">Chlorella sorokiniana</name>
    <name type="common">Freshwater green alga</name>
    <dbReference type="NCBI Taxonomy" id="3076"/>
    <lineage>
        <taxon>Eukaryota</taxon>
        <taxon>Viridiplantae</taxon>
        <taxon>Chlorophyta</taxon>
        <taxon>core chlorophytes</taxon>
        <taxon>Trebouxiophyceae</taxon>
        <taxon>Chlorellales</taxon>
        <taxon>Chlorellaceae</taxon>
        <taxon>Chlorella clade</taxon>
        <taxon>Chlorella</taxon>
    </lineage>
</organism>
<dbReference type="SUPFAM" id="SSF49764">
    <property type="entry name" value="HSP20-like chaperones"/>
    <property type="match status" value="1"/>
</dbReference>
<protein>
    <submittedName>
        <fullName evidence="1">FAD-dependent oxidoreductase</fullName>
    </submittedName>
</protein>
<keyword evidence="2" id="KW-1185">Reference proteome</keyword>
<name>A0A2P6TH53_CHLSO</name>
<dbReference type="Gene3D" id="3.50.50.60">
    <property type="entry name" value="FAD/NAD(P)-binding domain"/>
    <property type="match status" value="1"/>
</dbReference>
<dbReference type="Gene3D" id="2.60.40.790">
    <property type="match status" value="1"/>
</dbReference>
<dbReference type="InterPro" id="IPR036188">
    <property type="entry name" value="FAD/NAD-bd_sf"/>
</dbReference>